<sequence>ARCCEGGTGGAGPRAFGRGALGRSCGGKL</sequence>
<feature type="non-terminal residue" evidence="1">
    <location>
        <position position="29"/>
    </location>
</feature>
<feature type="non-terminal residue" evidence="1">
    <location>
        <position position="1"/>
    </location>
</feature>
<evidence type="ECO:0000313" key="1">
    <source>
        <dbReference type="EMBL" id="KFG30391.1"/>
    </source>
</evidence>
<dbReference type="AlphaFoldDB" id="A0A086JE23"/>
<reference evidence="1 2" key="1">
    <citation type="submission" date="2014-03" db="EMBL/GenBank/DDBJ databases">
        <authorList>
            <person name="Sibley D."/>
            <person name="Venepally P."/>
            <person name="Karamycheva S."/>
            <person name="Hadjithomas M."/>
            <person name="Khan A."/>
            <person name="Brunk B."/>
            <person name="Roos D."/>
            <person name="Caler E."/>
            <person name="Lorenzi H."/>
        </authorList>
    </citation>
    <scope>NUCLEOTIDE SEQUENCE [LARGE SCALE GENOMIC DNA]</scope>
    <source>
        <strain evidence="2">p89</strain>
    </source>
</reference>
<dbReference type="Proteomes" id="UP000028828">
    <property type="component" value="Unassembled WGS sequence"/>
</dbReference>
<protein>
    <submittedName>
        <fullName evidence="1">Uncharacterized protein</fullName>
    </submittedName>
</protein>
<dbReference type="VEuPathDB" id="ToxoDB:TGP89_305760B"/>
<comment type="caution">
    <text evidence="1">The sequence shown here is derived from an EMBL/GenBank/DDBJ whole genome shotgun (WGS) entry which is preliminary data.</text>
</comment>
<organism evidence="1 2">
    <name type="scientific">Toxoplasma gondii p89</name>
    <dbReference type="NCBI Taxonomy" id="943119"/>
    <lineage>
        <taxon>Eukaryota</taxon>
        <taxon>Sar</taxon>
        <taxon>Alveolata</taxon>
        <taxon>Apicomplexa</taxon>
        <taxon>Conoidasida</taxon>
        <taxon>Coccidia</taxon>
        <taxon>Eucoccidiorida</taxon>
        <taxon>Eimeriorina</taxon>
        <taxon>Sarcocystidae</taxon>
        <taxon>Toxoplasma</taxon>
    </lineage>
</organism>
<proteinExistence type="predicted"/>
<evidence type="ECO:0000313" key="2">
    <source>
        <dbReference type="Proteomes" id="UP000028828"/>
    </source>
</evidence>
<gene>
    <name evidence="1" type="ORF">TGP89_305760B</name>
</gene>
<dbReference type="EMBL" id="AEYI02002065">
    <property type="protein sequence ID" value="KFG30391.1"/>
    <property type="molecule type" value="Genomic_DNA"/>
</dbReference>
<name>A0A086JE23_TOXGO</name>
<accession>A0A086JE23</accession>